<sequence length="70" mass="7830">MLGRFLVTLLGLLFVGWIAVIMNVDNSAIHIDHEMDHLESLRKNSLDIIALTKKQAAKNSARAMDNDSPR</sequence>
<proteinExistence type="predicted"/>
<gene>
    <name evidence="1" type="ORF">FCN80_10930</name>
</gene>
<name>A0ABY2SMI8_9HYPH</name>
<accession>A0ABY2SMI8</accession>
<dbReference type="Proteomes" id="UP000305202">
    <property type="component" value="Unassembled WGS sequence"/>
</dbReference>
<reference evidence="1 2" key="1">
    <citation type="submission" date="2019-04" db="EMBL/GenBank/DDBJ databases">
        <authorList>
            <person name="Li M."/>
            <person name="Gao C."/>
        </authorList>
    </citation>
    <scope>NUCLEOTIDE SEQUENCE [LARGE SCALE GENOMIC DNA]</scope>
    <source>
        <strain evidence="1 2">BGMRC 2031</strain>
    </source>
</reference>
<comment type="caution">
    <text evidence="1">The sequence shown here is derived from an EMBL/GenBank/DDBJ whole genome shotgun (WGS) entry which is preliminary data.</text>
</comment>
<organism evidence="1 2">
    <name type="scientific">Martelella alba</name>
    <dbReference type="NCBI Taxonomy" id="2590451"/>
    <lineage>
        <taxon>Bacteria</taxon>
        <taxon>Pseudomonadati</taxon>
        <taxon>Pseudomonadota</taxon>
        <taxon>Alphaproteobacteria</taxon>
        <taxon>Hyphomicrobiales</taxon>
        <taxon>Aurantimonadaceae</taxon>
        <taxon>Martelella</taxon>
    </lineage>
</organism>
<dbReference type="RefSeq" id="WP_136990190.1">
    <property type="nucleotide sequence ID" value="NZ_SZPQ01000014.1"/>
</dbReference>
<keyword evidence="2" id="KW-1185">Reference proteome</keyword>
<evidence type="ECO:0000313" key="1">
    <source>
        <dbReference type="EMBL" id="TKI06343.1"/>
    </source>
</evidence>
<evidence type="ECO:0000313" key="2">
    <source>
        <dbReference type="Proteomes" id="UP000305202"/>
    </source>
</evidence>
<evidence type="ECO:0008006" key="3">
    <source>
        <dbReference type="Google" id="ProtNLM"/>
    </source>
</evidence>
<protein>
    <recommendedName>
        <fullName evidence="3">TMhelix containing protein</fullName>
    </recommendedName>
</protein>
<dbReference type="EMBL" id="SZPQ01000014">
    <property type="protein sequence ID" value="TKI06343.1"/>
    <property type="molecule type" value="Genomic_DNA"/>
</dbReference>